<sequence length="192" mass="20984">MAEALLDLGEIGIDSLSESGVLREVPILKTALALGIAVGSVRDYFFAKKLLGFLRAYAAWTAEERAHLIARLDQDDEFGTRLGERLMDLLARLDDERKPELIAKAMRLYAQGTISAEQLQRVHHAIDRLLLCDLGKLEPFCRADDETRITDGDPAYANFIAAGLAYVSSGWDGGGVHPTETAPLLLAAMACR</sequence>
<accession>A0A4R1BCE2</accession>
<reference evidence="1 2" key="1">
    <citation type="submission" date="2019-03" db="EMBL/GenBank/DDBJ databases">
        <title>Genome sequence of Thiobacillaceae bacterium LSR1, a sulfur-oxidizing bacterium isolated from freshwater sediment.</title>
        <authorList>
            <person name="Li S."/>
        </authorList>
    </citation>
    <scope>NUCLEOTIDE SEQUENCE [LARGE SCALE GENOMIC DNA]</scope>
    <source>
        <strain evidence="1 2">LSR1</strain>
    </source>
</reference>
<gene>
    <name evidence="1" type="ORF">EZJ19_09025</name>
</gene>
<keyword evidence="2" id="KW-1185">Reference proteome</keyword>
<protein>
    <submittedName>
        <fullName evidence="1">Uncharacterized protein</fullName>
    </submittedName>
</protein>
<dbReference type="AlphaFoldDB" id="A0A4R1BCE2"/>
<proteinExistence type="predicted"/>
<dbReference type="OrthoDB" id="6623169at2"/>
<evidence type="ECO:0000313" key="2">
    <source>
        <dbReference type="Proteomes" id="UP000295443"/>
    </source>
</evidence>
<comment type="caution">
    <text evidence="1">The sequence shown here is derived from an EMBL/GenBank/DDBJ whole genome shotgun (WGS) entry which is preliminary data.</text>
</comment>
<dbReference type="Proteomes" id="UP000295443">
    <property type="component" value="Unassembled WGS sequence"/>
</dbReference>
<name>A0A4R1BCE2_9PROT</name>
<organism evidence="1 2">
    <name type="scientific">Parasulfuritortus cantonensis</name>
    <dbReference type="NCBI Taxonomy" id="2528202"/>
    <lineage>
        <taxon>Bacteria</taxon>
        <taxon>Pseudomonadati</taxon>
        <taxon>Pseudomonadota</taxon>
        <taxon>Betaproteobacteria</taxon>
        <taxon>Nitrosomonadales</taxon>
        <taxon>Thiobacillaceae</taxon>
        <taxon>Parasulfuritortus</taxon>
    </lineage>
</organism>
<evidence type="ECO:0000313" key="1">
    <source>
        <dbReference type="EMBL" id="TCJ14715.1"/>
    </source>
</evidence>
<dbReference type="EMBL" id="SJZB01000033">
    <property type="protein sequence ID" value="TCJ14715.1"/>
    <property type="molecule type" value="Genomic_DNA"/>
</dbReference>
<dbReference type="RefSeq" id="WP_131446777.1">
    <property type="nucleotide sequence ID" value="NZ_SJZB01000033.1"/>
</dbReference>